<dbReference type="PANTHER" id="PTHR35446">
    <property type="entry name" value="SI:CH211-175M2.5"/>
    <property type="match status" value="1"/>
</dbReference>
<sequence>MSTVSKSQNPEADPRVKAVFDDIRTTRKSDFINNMWLYLAFDPDLLEKTWGEVKAVMATPSALDPVVKEMLYIAVSVTNGCSYCTHSHTAAAKAKGMTTEQHADLMRVIALAGKTNQLAVALQLPVDAAFDADAAPR</sequence>
<feature type="domain" description="Carboxymuconolactone decarboxylase-like" evidence="1">
    <location>
        <begin position="46"/>
        <end position="124"/>
    </location>
</feature>
<dbReference type="Gene3D" id="1.20.1290.10">
    <property type="entry name" value="AhpD-like"/>
    <property type="match status" value="1"/>
</dbReference>
<dbReference type="InterPro" id="IPR029032">
    <property type="entry name" value="AhpD-like"/>
</dbReference>
<dbReference type="AlphaFoldDB" id="A0AAW9FA90"/>
<dbReference type="Pfam" id="PF02627">
    <property type="entry name" value="CMD"/>
    <property type="match status" value="1"/>
</dbReference>
<dbReference type="InterPro" id="IPR004675">
    <property type="entry name" value="AhpD_core"/>
</dbReference>
<name>A0AAW9FA90_9HYPH</name>
<dbReference type="PANTHER" id="PTHR35446:SF2">
    <property type="entry name" value="CARBOXYMUCONOLACTONE DECARBOXYLASE-LIKE DOMAIN-CONTAINING PROTEIN"/>
    <property type="match status" value="1"/>
</dbReference>
<dbReference type="GO" id="GO:0051920">
    <property type="term" value="F:peroxiredoxin activity"/>
    <property type="evidence" value="ECO:0007669"/>
    <property type="project" value="InterPro"/>
</dbReference>
<dbReference type="EMBL" id="JAVRAF010000001">
    <property type="protein sequence ID" value="MDX8301358.1"/>
    <property type="molecule type" value="Genomic_DNA"/>
</dbReference>
<dbReference type="InterPro" id="IPR003779">
    <property type="entry name" value="CMD-like"/>
</dbReference>
<reference evidence="2" key="1">
    <citation type="journal article" date="2023" name="Phytobiomes J">
        <title>Deciphering the key players within the bacterial microbiota associated with aerial crown gall tumors on rhododendron: Insights into the gallobiome.</title>
        <authorList>
            <person name="Kuzmanovic N."/>
            <person name="Nesme J."/>
            <person name="Wolf J."/>
            <person name="Neumann-Schaal M."/>
            <person name="Petersen J."/>
            <person name="Fernandez-Gnecco G."/>
            <person name="Sproeer C."/>
            <person name="Bunk B."/>
            <person name="Overmann J."/>
            <person name="Sorensen S.J."/>
            <person name="Idczak E."/>
            <person name="Smalla K."/>
        </authorList>
    </citation>
    <scope>NUCLEOTIDE SEQUENCE</scope>
    <source>
        <strain evidence="2">Rho-11.1</strain>
    </source>
</reference>
<protein>
    <submittedName>
        <fullName evidence="2">Carboxymuconolactone decarboxylase family protein</fullName>
    </submittedName>
</protein>
<proteinExistence type="predicted"/>
<dbReference type="RefSeq" id="WP_103584306.1">
    <property type="nucleotide sequence ID" value="NZ_CP192781.1"/>
</dbReference>
<evidence type="ECO:0000259" key="1">
    <source>
        <dbReference type="Pfam" id="PF02627"/>
    </source>
</evidence>
<accession>A0AAW9FA90</accession>
<organism evidence="2">
    <name type="scientific">Agrobacterium rosae</name>
    <dbReference type="NCBI Taxonomy" id="1972867"/>
    <lineage>
        <taxon>Bacteria</taxon>
        <taxon>Pseudomonadati</taxon>
        <taxon>Pseudomonadota</taxon>
        <taxon>Alphaproteobacteria</taxon>
        <taxon>Hyphomicrobiales</taxon>
        <taxon>Rhizobiaceae</taxon>
        <taxon>Rhizobium/Agrobacterium group</taxon>
        <taxon>Agrobacterium</taxon>
    </lineage>
</organism>
<gene>
    <name evidence="2" type="ORF">RMR22_03815</name>
</gene>
<evidence type="ECO:0000313" key="2">
    <source>
        <dbReference type="EMBL" id="MDX8301358.1"/>
    </source>
</evidence>
<dbReference type="SUPFAM" id="SSF69118">
    <property type="entry name" value="AhpD-like"/>
    <property type="match status" value="1"/>
</dbReference>
<comment type="caution">
    <text evidence="2">The sequence shown here is derived from an EMBL/GenBank/DDBJ whole genome shotgun (WGS) entry which is preliminary data.</text>
</comment>
<dbReference type="NCBIfam" id="TIGR00778">
    <property type="entry name" value="ahpD_dom"/>
    <property type="match status" value="1"/>
</dbReference>